<feature type="region of interest" description="Disordered" evidence="1">
    <location>
        <begin position="301"/>
        <end position="365"/>
    </location>
</feature>
<evidence type="ECO:0000313" key="4">
    <source>
        <dbReference type="Proteomes" id="UP000254134"/>
    </source>
</evidence>
<organism evidence="3 4">
    <name type="scientific">Gaiella occulta</name>
    <dbReference type="NCBI Taxonomy" id="1002870"/>
    <lineage>
        <taxon>Bacteria</taxon>
        <taxon>Bacillati</taxon>
        <taxon>Actinomycetota</taxon>
        <taxon>Thermoleophilia</taxon>
        <taxon>Gaiellales</taxon>
        <taxon>Gaiellaceae</taxon>
        <taxon>Gaiella</taxon>
    </lineage>
</organism>
<reference evidence="3 4" key="1">
    <citation type="submission" date="2018-07" db="EMBL/GenBank/DDBJ databases">
        <title>High-quality-draft genome sequence of Gaiella occulta.</title>
        <authorList>
            <person name="Severino R."/>
            <person name="Froufe H.J.C."/>
            <person name="Rainey F.A."/>
            <person name="Barroso C."/>
            <person name="Albuquerque L."/>
            <person name="Lobo-Da-Cunha A."/>
            <person name="Da Costa M.S."/>
            <person name="Egas C."/>
        </authorList>
    </citation>
    <scope>NUCLEOTIDE SEQUENCE [LARGE SCALE GENOMIC DNA]</scope>
    <source>
        <strain evidence="3 4">F2-233</strain>
    </source>
</reference>
<protein>
    <submittedName>
        <fullName evidence="3">Polysaccharide lyase</fullName>
    </submittedName>
</protein>
<evidence type="ECO:0000256" key="2">
    <source>
        <dbReference type="SAM" id="Phobius"/>
    </source>
</evidence>
<evidence type="ECO:0000256" key="1">
    <source>
        <dbReference type="SAM" id="MobiDB-lite"/>
    </source>
</evidence>
<dbReference type="GO" id="GO:0016829">
    <property type="term" value="F:lyase activity"/>
    <property type="evidence" value="ECO:0007669"/>
    <property type="project" value="UniProtKB-KW"/>
</dbReference>
<feature type="transmembrane region" description="Helical" evidence="2">
    <location>
        <begin position="29"/>
        <end position="49"/>
    </location>
</feature>
<proteinExistence type="predicted"/>
<reference evidence="4" key="2">
    <citation type="journal article" date="2019" name="MicrobiologyOpen">
        <title>High-quality draft genome sequence of Gaiella occulta isolated from a 150 meter deep mineral water borehole and comparison with the genome sequences of other deep-branching lineages of the phylum Actinobacteria.</title>
        <authorList>
            <person name="Severino R."/>
            <person name="Froufe H.J.C."/>
            <person name="Barroso C."/>
            <person name="Albuquerque L."/>
            <person name="Lobo-da-Cunha A."/>
            <person name="da Costa M.S."/>
            <person name="Egas C."/>
        </authorList>
    </citation>
    <scope>NUCLEOTIDE SEQUENCE [LARGE SCALE GENOMIC DNA]</scope>
    <source>
        <strain evidence="4">F2-233</strain>
    </source>
</reference>
<feature type="compositionally biased region" description="Pro residues" evidence="1">
    <location>
        <begin position="306"/>
        <end position="340"/>
    </location>
</feature>
<dbReference type="EMBL" id="QQZY01000003">
    <property type="protein sequence ID" value="RDI74838.1"/>
    <property type="molecule type" value="Genomic_DNA"/>
</dbReference>
<dbReference type="AlphaFoldDB" id="A0A7M2YZE2"/>
<sequence>MTPRRPSHGHRLPERAGVLARLRGHGRSIVVHATLGLVLTVAVLGVLTVSSPDAKASEIAGTWEGGGYAPFSTLECPHPSTQFQLVSSPVREGSYAARFSITGNDVWSNGSVRCLAAKYDTGETTGMDKYFRLSVYIPSPGISSNLIWELHHPSSLYNLPGCGIAPFALTTDGSRLLFRIATGDCKVGAVNWSYWEPNIVIPGLSPYPKDTWIDLVIHIRFSESANGLVEVWNRVGGGSWPSSPQLTRSNIPTMPFSNATGVHDAKLYTEMGLYPGGPYSGSDTIYLDDYRRESSLAAALGSSAPAPAPAPASAPAPTPASAPAPAPASAPAPAPAPAKPTAPARPATPATSPKSAAGATAVPAAPGGSEAAVRLLEVKPYVIEWDGRLFPTPGAFRSYLIGLGIDWSAFLERHPAVASRVALPYVSWDGRRFYDQASLARLLAAQRVSYGAWALRHPQAAAILAGQPASSAPRTAAVVLEKRVALTWEGIGFTTAGGLRTFLAQRGIGWDAFLSRHPAVAQRLGLSSVNMGGVQIYTRSALSRWLAAHGGSLAKWVLKHPGAAERLTA</sequence>
<keyword evidence="3" id="KW-0456">Lyase</keyword>
<dbReference type="Pfam" id="PF14099">
    <property type="entry name" value="Polysacc_lyase"/>
    <property type="match status" value="1"/>
</dbReference>
<keyword evidence="2" id="KW-1133">Transmembrane helix</keyword>
<keyword evidence="2" id="KW-0472">Membrane</keyword>
<comment type="caution">
    <text evidence="3">The sequence shown here is derived from an EMBL/GenBank/DDBJ whole genome shotgun (WGS) entry which is preliminary data.</text>
</comment>
<gene>
    <name evidence="3" type="ORF">Gocc_1727</name>
</gene>
<name>A0A7M2YZE2_9ACTN</name>
<evidence type="ECO:0000313" key="3">
    <source>
        <dbReference type="EMBL" id="RDI74838.1"/>
    </source>
</evidence>
<keyword evidence="4" id="KW-1185">Reference proteome</keyword>
<keyword evidence="2" id="KW-0812">Transmembrane</keyword>
<dbReference type="Proteomes" id="UP000254134">
    <property type="component" value="Unassembled WGS sequence"/>
</dbReference>
<dbReference type="OrthoDB" id="1444191at2"/>
<accession>A0A7M2YZE2</accession>
<dbReference type="Gene3D" id="2.60.120.200">
    <property type="match status" value="1"/>
</dbReference>
<feature type="compositionally biased region" description="Low complexity" evidence="1">
    <location>
        <begin position="341"/>
        <end position="365"/>
    </location>
</feature>
<dbReference type="InterPro" id="IPR025975">
    <property type="entry name" value="Polysacc_lyase"/>
</dbReference>